<dbReference type="Proteomes" id="UP000029493">
    <property type="component" value="Chromosome"/>
</dbReference>
<dbReference type="AlphaFoldDB" id="A0A089WGU6"/>
<dbReference type="InterPro" id="IPR013990">
    <property type="entry name" value="WHy-dom"/>
</dbReference>
<evidence type="ECO:0000313" key="3">
    <source>
        <dbReference type="EMBL" id="AIR87821.1"/>
    </source>
</evidence>
<evidence type="ECO:0000313" key="4">
    <source>
        <dbReference type="Proteomes" id="UP000029493"/>
    </source>
</evidence>
<dbReference type="Gene3D" id="2.60.40.1820">
    <property type="match status" value="1"/>
</dbReference>
<dbReference type="SMART" id="SM00769">
    <property type="entry name" value="WHy"/>
    <property type="match status" value="1"/>
</dbReference>
<feature type="chain" id="PRO_5001850966" evidence="1">
    <location>
        <begin position="22"/>
        <end position="158"/>
    </location>
</feature>
<accession>A0A089WGU6</accession>
<dbReference type="eggNOG" id="COG5608">
    <property type="taxonomic scope" value="Bacteria"/>
</dbReference>
<sequence length="158" mass="18422">MNPLSRLLLLSLMLSVLGGCASWGSDDWREPQLRLVKVQKVKATMHQQQFILHVRVDNPNDSRLFIRNLDFSVRLNDIPVVEDNASLWRSVAAHEQRTFKIEVRTNLWRHLKPLVKAIRSKRPVPYQLSGELNTGLLWHRSLHFWRSGEIIPGDFHSE</sequence>
<organism evidence="3 4">
    <name type="scientific">Pseudomonas cremoricolorata</name>
    <dbReference type="NCBI Taxonomy" id="157783"/>
    <lineage>
        <taxon>Bacteria</taxon>
        <taxon>Pseudomonadati</taxon>
        <taxon>Pseudomonadota</taxon>
        <taxon>Gammaproteobacteria</taxon>
        <taxon>Pseudomonadales</taxon>
        <taxon>Pseudomonadaceae</taxon>
        <taxon>Pseudomonas</taxon>
    </lineage>
</organism>
<name>A0A089WGU6_9PSED</name>
<dbReference type="InterPro" id="IPR004864">
    <property type="entry name" value="LEA_2"/>
</dbReference>
<protein>
    <submittedName>
        <fullName evidence="3">Lipoprotein</fullName>
    </submittedName>
</protein>
<evidence type="ECO:0000259" key="2">
    <source>
        <dbReference type="SMART" id="SM00769"/>
    </source>
</evidence>
<reference evidence="3 4" key="1">
    <citation type="submission" date="2014-09" db="EMBL/GenBank/DDBJ databases">
        <authorList>
            <person name="Chan K.-G."/>
        </authorList>
    </citation>
    <scope>NUCLEOTIDE SEQUENCE [LARGE SCALE GENOMIC DNA]</scope>
    <source>
        <strain evidence="3 4">ND07</strain>
    </source>
</reference>
<dbReference type="SUPFAM" id="SSF117070">
    <property type="entry name" value="LEA14-like"/>
    <property type="match status" value="1"/>
</dbReference>
<dbReference type="PROSITE" id="PS51257">
    <property type="entry name" value="PROKAR_LIPOPROTEIN"/>
    <property type="match status" value="1"/>
</dbReference>
<dbReference type="KEGG" id="psw:LK03_00605"/>
<keyword evidence="3" id="KW-0449">Lipoprotein</keyword>
<dbReference type="EMBL" id="CP009455">
    <property type="protein sequence ID" value="AIR87821.1"/>
    <property type="molecule type" value="Genomic_DNA"/>
</dbReference>
<proteinExistence type="predicted"/>
<dbReference type="GO" id="GO:0009269">
    <property type="term" value="P:response to desiccation"/>
    <property type="evidence" value="ECO:0007669"/>
    <property type="project" value="InterPro"/>
</dbReference>
<gene>
    <name evidence="3" type="ORF">LK03_00605</name>
</gene>
<feature type="domain" description="Water stress and hypersensitive response" evidence="2">
    <location>
        <begin position="33"/>
        <end position="151"/>
    </location>
</feature>
<dbReference type="RefSeq" id="WP_038410623.1">
    <property type="nucleotide sequence ID" value="NZ_CP009455.1"/>
</dbReference>
<dbReference type="STRING" id="157783.LK03_00605"/>
<keyword evidence="4" id="KW-1185">Reference proteome</keyword>
<dbReference type="OrthoDB" id="369213at2"/>
<keyword evidence="1" id="KW-0732">Signal</keyword>
<feature type="signal peptide" evidence="1">
    <location>
        <begin position="1"/>
        <end position="21"/>
    </location>
</feature>
<evidence type="ECO:0000256" key="1">
    <source>
        <dbReference type="SAM" id="SignalP"/>
    </source>
</evidence>
<dbReference type="Pfam" id="PF03168">
    <property type="entry name" value="LEA_2"/>
    <property type="match status" value="1"/>
</dbReference>